<sequence length="108" mass="11624">MHSAARGLTRPLLVFTTPAYYINEREVNPTAVNMLLLYCAGAVTMCLLCLPGRLISAPQMSCKAVKPGSVLRRHCDADNEATDRSLGDCNGPEHSRGLIMLYASGITA</sequence>
<protein>
    <submittedName>
        <fullName evidence="2">Uncharacterized protein</fullName>
    </submittedName>
</protein>
<dbReference type="EMBL" id="JANPWB010000003">
    <property type="protein sequence ID" value="KAJ1201221.1"/>
    <property type="molecule type" value="Genomic_DNA"/>
</dbReference>
<evidence type="ECO:0000313" key="3">
    <source>
        <dbReference type="Proteomes" id="UP001066276"/>
    </source>
</evidence>
<keyword evidence="1" id="KW-1133">Transmembrane helix</keyword>
<feature type="transmembrane region" description="Helical" evidence="1">
    <location>
        <begin position="31"/>
        <end position="50"/>
    </location>
</feature>
<name>A0AAV7VLH8_PLEWA</name>
<keyword evidence="1" id="KW-0472">Membrane</keyword>
<evidence type="ECO:0000256" key="1">
    <source>
        <dbReference type="SAM" id="Phobius"/>
    </source>
</evidence>
<accession>A0AAV7VLH8</accession>
<keyword evidence="3" id="KW-1185">Reference proteome</keyword>
<organism evidence="2 3">
    <name type="scientific">Pleurodeles waltl</name>
    <name type="common">Iberian ribbed newt</name>
    <dbReference type="NCBI Taxonomy" id="8319"/>
    <lineage>
        <taxon>Eukaryota</taxon>
        <taxon>Metazoa</taxon>
        <taxon>Chordata</taxon>
        <taxon>Craniata</taxon>
        <taxon>Vertebrata</taxon>
        <taxon>Euteleostomi</taxon>
        <taxon>Amphibia</taxon>
        <taxon>Batrachia</taxon>
        <taxon>Caudata</taxon>
        <taxon>Salamandroidea</taxon>
        <taxon>Salamandridae</taxon>
        <taxon>Pleurodelinae</taxon>
        <taxon>Pleurodeles</taxon>
    </lineage>
</organism>
<gene>
    <name evidence="2" type="ORF">NDU88_005035</name>
</gene>
<dbReference type="AlphaFoldDB" id="A0AAV7VLH8"/>
<dbReference type="Proteomes" id="UP001066276">
    <property type="component" value="Chromosome 2_1"/>
</dbReference>
<keyword evidence="1" id="KW-0812">Transmembrane</keyword>
<proteinExistence type="predicted"/>
<evidence type="ECO:0000313" key="2">
    <source>
        <dbReference type="EMBL" id="KAJ1201221.1"/>
    </source>
</evidence>
<comment type="caution">
    <text evidence="2">The sequence shown here is derived from an EMBL/GenBank/DDBJ whole genome shotgun (WGS) entry which is preliminary data.</text>
</comment>
<reference evidence="2" key="1">
    <citation type="journal article" date="2022" name="bioRxiv">
        <title>Sequencing and chromosome-scale assembly of the giantPleurodeles waltlgenome.</title>
        <authorList>
            <person name="Brown T."/>
            <person name="Elewa A."/>
            <person name="Iarovenko S."/>
            <person name="Subramanian E."/>
            <person name="Araus A.J."/>
            <person name="Petzold A."/>
            <person name="Susuki M."/>
            <person name="Suzuki K.-i.T."/>
            <person name="Hayashi T."/>
            <person name="Toyoda A."/>
            <person name="Oliveira C."/>
            <person name="Osipova E."/>
            <person name="Leigh N.D."/>
            <person name="Simon A."/>
            <person name="Yun M.H."/>
        </authorList>
    </citation>
    <scope>NUCLEOTIDE SEQUENCE</scope>
    <source>
        <strain evidence="2">20211129_DDA</strain>
        <tissue evidence="2">Liver</tissue>
    </source>
</reference>